<gene>
    <name evidence="1" type="ORF">GMLC_14580</name>
</gene>
<dbReference type="Proteomes" id="UP000587586">
    <property type="component" value="Unassembled WGS sequence"/>
</dbReference>
<proteinExistence type="predicted"/>
<reference evidence="2" key="1">
    <citation type="submission" date="2020-06" db="EMBL/GenBank/DDBJ databases">
        <title>Draft genomic sequecing of Geomonas sp. Red745.</title>
        <authorList>
            <person name="Itoh H."/>
            <person name="Xu Z.X."/>
            <person name="Ushijima N."/>
            <person name="Masuda Y."/>
            <person name="Shiratori Y."/>
            <person name="Senoo K."/>
        </authorList>
    </citation>
    <scope>NUCLEOTIDE SEQUENCE [LARGE SCALE GENOMIC DNA]</scope>
    <source>
        <strain evidence="2">Red745</strain>
    </source>
</reference>
<sequence length="113" mass="12520">MEQAGKFPEGIIVDGVCHCDFTLVEKTFRTTLEVSNDPTIDRKLMDDNAYYDACLYAKRLKVKGLDKLTPEQVLDLSGPDSDELILAEVTLEKRRQAFRDAAQAASKDPGSPA</sequence>
<dbReference type="AlphaFoldDB" id="A0A6V8N9E8"/>
<evidence type="ECO:0000313" key="2">
    <source>
        <dbReference type="Proteomes" id="UP000587586"/>
    </source>
</evidence>
<dbReference type="EMBL" id="BLXZ01000003">
    <property type="protein sequence ID" value="GFO67879.1"/>
    <property type="molecule type" value="Genomic_DNA"/>
</dbReference>
<organism evidence="1 2">
    <name type="scientific">Geomonas limicola</name>
    <dbReference type="NCBI Taxonomy" id="2740186"/>
    <lineage>
        <taxon>Bacteria</taxon>
        <taxon>Pseudomonadati</taxon>
        <taxon>Thermodesulfobacteriota</taxon>
        <taxon>Desulfuromonadia</taxon>
        <taxon>Geobacterales</taxon>
        <taxon>Geobacteraceae</taxon>
        <taxon>Geomonas</taxon>
    </lineage>
</organism>
<comment type="caution">
    <text evidence="1">The sequence shown here is derived from an EMBL/GenBank/DDBJ whole genome shotgun (WGS) entry which is preliminary data.</text>
</comment>
<name>A0A6V8N9E8_9BACT</name>
<protein>
    <submittedName>
        <fullName evidence="1">Uncharacterized protein</fullName>
    </submittedName>
</protein>
<accession>A0A6V8N9E8</accession>
<evidence type="ECO:0000313" key="1">
    <source>
        <dbReference type="EMBL" id="GFO67879.1"/>
    </source>
</evidence>
<dbReference type="RefSeq" id="WP_183360423.1">
    <property type="nucleotide sequence ID" value="NZ_BLXZ01000003.1"/>
</dbReference>
<keyword evidence="2" id="KW-1185">Reference proteome</keyword>